<keyword evidence="3" id="KW-0862">Zinc</keyword>
<keyword evidence="1" id="KW-0479">Metal-binding</keyword>
<dbReference type="PANTHER" id="PTHR34396:SF25">
    <property type="entry name" value="BOUNDARY ELEMENT ASSOCIATED FACTOR"/>
    <property type="match status" value="1"/>
</dbReference>
<dbReference type="Pfam" id="PF02892">
    <property type="entry name" value="zf-BED"/>
    <property type="match status" value="1"/>
</dbReference>
<dbReference type="PROSITE" id="PS50808">
    <property type="entry name" value="ZF_BED"/>
    <property type="match status" value="1"/>
</dbReference>
<sequence>MKGRGWWSGVSRKNELSRKKIRQKWVPTGRVLEWIGSRRTGEDDIYNESRDRRMKTQRKEIKLKASEYQCDILAQLPTIDGISSPETQFGAEVGAEAETLANNEGENQSGEDEEDNEDEGVIQKNKRKKTSFVWQHFKEVKLSTSIVKNQCVHCKRKYAITGSKATSQLSRHLKNNCPGYRKIMLAKQKRLNFPQDNAAEHPSVIGPLLVTPGGKYNH</sequence>
<dbReference type="SUPFAM" id="SSF57667">
    <property type="entry name" value="beta-beta-alpha zinc fingers"/>
    <property type="match status" value="1"/>
</dbReference>
<evidence type="ECO:0000256" key="2">
    <source>
        <dbReference type="ARBA" id="ARBA00022771"/>
    </source>
</evidence>
<evidence type="ECO:0000256" key="4">
    <source>
        <dbReference type="PROSITE-ProRule" id="PRU00027"/>
    </source>
</evidence>
<evidence type="ECO:0000256" key="1">
    <source>
        <dbReference type="ARBA" id="ARBA00022723"/>
    </source>
</evidence>
<dbReference type="InterPro" id="IPR036236">
    <property type="entry name" value="Znf_C2H2_sf"/>
</dbReference>
<protein>
    <recommendedName>
        <fullName evidence="6">BED-type domain-containing protein</fullName>
    </recommendedName>
</protein>
<keyword evidence="8" id="KW-1185">Reference proteome</keyword>
<accession>A0ABU6WLP5</accession>
<dbReference type="PANTHER" id="PTHR34396">
    <property type="entry name" value="OS03G0264950 PROTEIN-RELATED"/>
    <property type="match status" value="1"/>
</dbReference>
<dbReference type="EMBL" id="JASCZI010182024">
    <property type="protein sequence ID" value="MED6186781.1"/>
    <property type="molecule type" value="Genomic_DNA"/>
</dbReference>
<comment type="caution">
    <text evidence="7">The sequence shown here is derived from an EMBL/GenBank/DDBJ whole genome shotgun (WGS) entry which is preliminary data.</text>
</comment>
<keyword evidence="2 4" id="KW-0863">Zinc-finger</keyword>
<dbReference type="InterPro" id="IPR003656">
    <property type="entry name" value="Znf_BED"/>
</dbReference>
<evidence type="ECO:0000313" key="8">
    <source>
        <dbReference type="Proteomes" id="UP001341840"/>
    </source>
</evidence>
<organism evidence="7 8">
    <name type="scientific">Stylosanthes scabra</name>
    <dbReference type="NCBI Taxonomy" id="79078"/>
    <lineage>
        <taxon>Eukaryota</taxon>
        <taxon>Viridiplantae</taxon>
        <taxon>Streptophyta</taxon>
        <taxon>Embryophyta</taxon>
        <taxon>Tracheophyta</taxon>
        <taxon>Spermatophyta</taxon>
        <taxon>Magnoliopsida</taxon>
        <taxon>eudicotyledons</taxon>
        <taxon>Gunneridae</taxon>
        <taxon>Pentapetalae</taxon>
        <taxon>rosids</taxon>
        <taxon>fabids</taxon>
        <taxon>Fabales</taxon>
        <taxon>Fabaceae</taxon>
        <taxon>Papilionoideae</taxon>
        <taxon>50 kb inversion clade</taxon>
        <taxon>dalbergioids sensu lato</taxon>
        <taxon>Dalbergieae</taxon>
        <taxon>Pterocarpus clade</taxon>
        <taxon>Stylosanthes</taxon>
    </lineage>
</organism>
<feature type="compositionally biased region" description="Acidic residues" evidence="5">
    <location>
        <begin position="109"/>
        <end position="120"/>
    </location>
</feature>
<evidence type="ECO:0000259" key="6">
    <source>
        <dbReference type="PROSITE" id="PS50808"/>
    </source>
</evidence>
<name>A0ABU6WLP5_9FABA</name>
<evidence type="ECO:0000256" key="3">
    <source>
        <dbReference type="ARBA" id="ARBA00022833"/>
    </source>
</evidence>
<evidence type="ECO:0000313" key="7">
    <source>
        <dbReference type="EMBL" id="MED6186781.1"/>
    </source>
</evidence>
<dbReference type="Proteomes" id="UP001341840">
    <property type="component" value="Unassembled WGS sequence"/>
</dbReference>
<evidence type="ECO:0000256" key="5">
    <source>
        <dbReference type="SAM" id="MobiDB-lite"/>
    </source>
</evidence>
<dbReference type="InterPro" id="IPR053031">
    <property type="entry name" value="Cuticle_assoc_protein"/>
</dbReference>
<feature type="region of interest" description="Disordered" evidence="5">
    <location>
        <begin position="101"/>
        <end position="124"/>
    </location>
</feature>
<gene>
    <name evidence="7" type="ORF">PIB30_070073</name>
</gene>
<dbReference type="SMART" id="SM00614">
    <property type="entry name" value="ZnF_BED"/>
    <property type="match status" value="1"/>
</dbReference>
<proteinExistence type="predicted"/>
<reference evidence="7 8" key="1">
    <citation type="journal article" date="2023" name="Plants (Basel)">
        <title>Bridging the Gap: Combining Genomics and Transcriptomics Approaches to Understand Stylosanthes scabra, an Orphan Legume from the Brazilian Caatinga.</title>
        <authorList>
            <person name="Ferreira-Neto J.R.C."/>
            <person name="da Silva M.D."/>
            <person name="Binneck E."/>
            <person name="de Melo N.F."/>
            <person name="da Silva R.H."/>
            <person name="de Melo A.L.T.M."/>
            <person name="Pandolfi V."/>
            <person name="Bustamante F.O."/>
            <person name="Brasileiro-Vidal A.C."/>
            <person name="Benko-Iseppon A.M."/>
        </authorList>
    </citation>
    <scope>NUCLEOTIDE SEQUENCE [LARGE SCALE GENOMIC DNA]</scope>
    <source>
        <tissue evidence="7">Leaves</tissue>
    </source>
</reference>
<feature type="domain" description="BED-type" evidence="6">
    <location>
        <begin position="128"/>
        <end position="184"/>
    </location>
</feature>